<protein>
    <submittedName>
        <fullName evidence="10">Transcription factor bHLH68-like isoform X1</fullName>
    </submittedName>
</protein>
<evidence type="ECO:0000256" key="5">
    <source>
        <dbReference type="ARBA" id="ARBA00023163"/>
    </source>
</evidence>
<feature type="compositionally biased region" description="Polar residues" evidence="7">
    <location>
        <begin position="314"/>
        <end position="325"/>
    </location>
</feature>
<dbReference type="AlphaFoldDB" id="A0A8B8P5C8"/>
<dbReference type="OrthoDB" id="1839773at2759"/>
<dbReference type="GO" id="GO:0005634">
    <property type="term" value="C:nucleus"/>
    <property type="evidence" value="ECO:0007669"/>
    <property type="project" value="UniProtKB-SubCell"/>
</dbReference>
<dbReference type="FunFam" id="4.10.280.10:FF:000032">
    <property type="entry name" value="Transcription factor bHLH123 family"/>
    <property type="match status" value="1"/>
</dbReference>
<dbReference type="GeneID" id="115740657"/>
<keyword evidence="4" id="KW-0238">DNA-binding</keyword>
<reference evidence="10" key="1">
    <citation type="submission" date="2025-08" db="UniProtKB">
        <authorList>
            <consortium name="RefSeq"/>
        </authorList>
    </citation>
    <scope>IDENTIFICATION</scope>
    <source>
        <tissue evidence="10">Leaf</tissue>
    </source>
</reference>
<accession>A0A8B8P5C8</accession>
<dbReference type="GO" id="GO:0000978">
    <property type="term" value="F:RNA polymerase II cis-regulatory region sequence-specific DNA binding"/>
    <property type="evidence" value="ECO:0007669"/>
    <property type="project" value="TreeGrafter"/>
</dbReference>
<dbReference type="PANTHER" id="PTHR16223">
    <property type="entry name" value="TRANSCRIPTION FACTOR BHLH83-RELATED"/>
    <property type="match status" value="1"/>
</dbReference>
<evidence type="ECO:0000256" key="2">
    <source>
        <dbReference type="ARBA" id="ARBA00011738"/>
    </source>
</evidence>
<feature type="compositionally biased region" description="Polar residues" evidence="7">
    <location>
        <begin position="207"/>
        <end position="224"/>
    </location>
</feature>
<evidence type="ECO:0000256" key="6">
    <source>
        <dbReference type="ARBA" id="ARBA00023242"/>
    </source>
</evidence>
<dbReference type="CDD" id="cd11393">
    <property type="entry name" value="bHLH_AtbHLH_like"/>
    <property type="match status" value="1"/>
</dbReference>
<dbReference type="InterPro" id="IPR045843">
    <property type="entry name" value="IND-like"/>
</dbReference>
<feature type="region of interest" description="Disordered" evidence="7">
    <location>
        <begin position="196"/>
        <end position="242"/>
    </location>
</feature>
<evidence type="ECO:0000313" key="10">
    <source>
        <dbReference type="RefSeq" id="XP_030530055.1"/>
    </source>
</evidence>
<organism evidence="9 10">
    <name type="scientific">Rhodamnia argentea</name>
    <dbReference type="NCBI Taxonomy" id="178133"/>
    <lineage>
        <taxon>Eukaryota</taxon>
        <taxon>Viridiplantae</taxon>
        <taxon>Streptophyta</taxon>
        <taxon>Embryophyta</taxon>
        <taxon>Tracheophyta</taxon>
        <taxon>Spermatophyta</taxon>
        <taxon>Magnoliopsida</taxon>
        <taxon>eudicotyledons</taxon>
        <taxon>Gunneridae</taxon>
        <taxon>Pentapetalae</taxon>
        <taxon>rosids</taxon>
        <taxon>malvids</taxon>
        <taxon>Myrtales</taxon>
        <taxon>Myrtaceae</taxon>
        <taxon>Myrtoideae</taxon>
        <taxon>Myrteae</taxon>
        <taxon>Australasian group</taxon>
        <taxon>Rhodamnia</taxon>
    </lineage>
</organism>
<evidence type="ECO:0000313" key="9">
    <source>
        <dbReference type="Proteomes" id="UP000827889"/>
    </source>
</evidence>
<comment type="subunit">
    <text evidence="2">Homodimer.</text>
</comment>
<evidence type="ECO:0000259" key="8">
    <source>
        <dbReference type="PROSITE" id="PS50888"/>
    </source>
</evidence>
<dbReference type="KEGG" id="rarg:115740657"/>
<keyword evidence="5" id="KW-0804">Transcription</keyword>
<gene>
    <name evidence="10" type="primary">LOC115740657</name>
</gene>
<evidence type="ECO:0000256" key="3">
    <source>
        <dbReference type="ARBA" id="ARBA00023015"/>
    </source>
</evidence>
<keyword evidence="9" id="KW-1185">Reference proteome</keyword>
<keyword evidence="6" id="KW-0539">Nucleus</keyword>
<name>A0A8B8P5C8_9MYRT</name>
<dbReference type="InterPro" id="IPR036638">
    <property type="entry name" value="HLH_DNA-bd_sf"/>
</dbReference>
<feature type="compositionally biased region" description="Polar residues" evidence="7">
    <location>
        <begin position="233"/>
        <end position="242"/>
    </location>
</feature>
<dbReference type="PANTHER" id="PTHR16223:SF342">
    <property type="entry name" value="BHLH TRANSCRIPTION FACTOR-LIKE PROTEIN"/>
    <property type="match status" value="1"/>
</dbReference>
<dbReference type="Proteomes" id="UP000827889">
    <property type="component" value="Chromosome 4"/>
</dbReference>
<sequence length="368" mass="40578">MKQGFYLQSSSPVQHMMSGNPNYWWNNINPPPPRSPFCHSSSSSPNLFLQYPPTSSFSSLFYLNPSWVDNSNSVNQDQLPESLSQLLMGGLVGEEDKSSGMMNYFQEKRVEDWEEQQVLQQSPNDASVLDNHHRHHHHVKQEDSASSYSMYGRATSDHHALERATNKSAWTHHHHHAMIPSSPPKSCVTTSFSSSMLDFSNKKPVNKRQTPPDLSSECNSNATGGAQKKAKVQPSSTGQSNTFKVRKEKLGDRISALHQLVSPFGKTDTASVLLEAIGYIRFLQSQIEALSSPYMGSASGKMRHHQSVRGERSSMFSEDSGQESINGEPKNDLRSRGLCLVPVSCTLQVGSDNGADYWASAFGGGGLG</sequence>
<dbReference type="GO" id="GO:0046983">
    <property type="term" value="F:protein dimerization activity"/>
    <property type="evidence" value="ECO:0007669"/>
    <property type="project" value="InterPro"/>
</dbReference>
<dbReference type="PROSITE" id="PS50888">
    <property type="entry name" value="BHLH"/>
    <property type="match status" value="1"/>
</dbReference>
<dbReference type="Gene3D" id="4.10.280.10">
    <property type="entry name" value="Helix-loop-helix DNA-binding domain"/>
    <property type="match status" value="1"/>
</dbReference>
<evidence type="ECO:0000256" key="7">
    <source>
        <dbReference type="SAM" id="MobiDB-lite"/>
    </source>
</evidence>
<dbReference type="GO" id="GO:0000981">
    <property type="term" value="F:DNA-binding transcription factor activity, RNA polymerase II-specific"/>
    <property type="evidence" value="ECO:0007669"/>
    <property type="project" value="TreeGrafter"/>
</dbReference>
<feature type="domain" description="BHLH" evidence="8">
    <location>
        <begin position="234"/>
        <end position="283"/>
    </location>
</feature>
<dbReference type="InterPro" id="IPR045239">
    <property type="entry name" value="bHLH95_bHLH"/>
</dbReference>
<evidence type="ECO:0000256" key="4">
    <source>
        <dbReference type="ARBA" id="ARBA00023125"/>
    </source>
</evidence>
<keyword evidence="3" id="KW-0805">Transcription regulation</keyword>
<evidence type="ECO:0000256" key="1">
    <source>
        <dbReference type="ARBA" id="ARBA00004123"/>
    </source>
</evidence>
<dbReference type="InterPro" id="IPR011598">
    <property type="entry name" value="bHLH_dom"/>
</dbReference>
<dbReference type="RefSeq" id="XP_030530055.1">
    <property type="nucleotide sequence ID" value="XM_030674195.2"/>
</dbReference>
<dbReference type="SUPFAM" id="SSF47459">
    <property type="entry name" value="HLH, helix-loop-helix DNA-binding domain"/>
    <property type="match status" value="1"/>
</dbReference>
<proteinExistence type="predicted"/>
<comment type="subcellular location">
    <subcellularLocation>
        <location evidence="1">Nucleus</location>
    </subcellularLocation>
</comment>
<feature type="region of interest" description="Disordered" evidence="7">
    <location>
        <begin position="309"/>
        <end position="331"/>
    </location>
</feature>